<keyword evidence="1" id="KW-0732">Signal</keyword>
<evidence type="ECO:0000313" key="3">
    <source>
        <dbReference type="Proteomes" id="UP000239002"/>
    </source>
</evidence>
<keyword evidence="3" id="KW-1185">Reference proteome</keyword>
<sequence>MKKMKTVLFYLFLLISALSIAQSDTRFHGGIGLSSDVSSYYAADYSNYLLKKESKFNVGAQLGGYYYNFNNDNLSKDSKLYGSLAFSLIYQITEKFTLQIDSGTKIPLGKPDVAFLNSMNNEIPDSEIGVHTFSMPLLTYNLNDDFGVFLGYHFVFEDRLDMDTLTLGLRFSLSGN</sequence>
<evidence type="ECO:0008006" key="4">
    <source>
        <dbReference type="Google" id="ProtNLM"/>
    </source>
</evidence>
<feature type="signal peptide" evidence="1">
    <location>
        <begin position="1"/>
        <end position="21"/>
    </location>
</feature>
<dbReference type="RefSeq" id="WP_104514087.1">
    <property type="nucleotide sequence ID" value="NZ_MQVW01000027.1"/>
</dbReference>
<dbReference type="OrthoDB" id="9961087at2"/>
<evidence type="ECO:0000256" key="1">
    <source>
        <dbReference type="SAM" id="SignalP"/>
    </source>
</evidence>
<dbReference type="Proteomes" id="UP000239002">
    <property type="component" value="Unassembled WGS sequence"/>
</dbReference>
<evidence type="ECO:0000313" key="2">
    <source>
        <dbReference type="EMBL" id="PPK96534.1"/>
    </source>
</evidence>
<reference evidence="2 3" key="1">
    <citation type="submission" date="2018-02" db="EMBL/GenBank/DDBJ databases">
        <title>Genomic Encyclopedia of Archaeal and Bacterial Type Strains, Phase II (KMG-II): from individual species to whole genera.</title>
        <authorList>
            <person name="Goeker M."/>
        </authorList>
    </citation>
    <scope>NUCLEOTIDE SEQUENCE [LARGE SCALE GENOMIC DNA]</scope>
    <source>
        <strain evidence="2 3">DSM 16809</strain>
    </source>
</reference>
<name>A0A2S6IQK7_9FLAO</name>
<dbReference type="EMBL" id="PTJE01000001">
    <property type="protein sequence ID" value="PPK96534.1"/>
    <property type="molecule type" value="Genomic_DNA"/>
</dbReference>
<proteinExistence type="predicted"/>
<gene>
    <name evidence="2" type="ORF">LY01_00357</name>
</gene>
<feature type="chain" id="PRO_5015590880" description="Outer membrane protein with beta-barrel domain" evidence="1">
    <location>
        <begin position="22"/>
        <end position="176"/>
    </location>
</feature>
<accession>A0A2S6IQK7</accession>
<comment type="caution">
    <text evidence="2">The sequence shown here is derived from an EMBL/GenBank/DDBJ whole genome shotgun (WGS) entry which is preliminary data.</text>
</comment>
<organism evidence="2 3">
    <name type="scientific">Nonlabens xylanidelens</name>
    <dbReference type="NCBI Taxonomy" id="191564"/>
    <lineage>
        <taxon>Bacteria</taxon>
        <taxon>Pseudomonadati</taxon>
        <taxon>Bacteroidota</taxon>
        <taxon>Flavobacteriia</taxon>
        <taxon>Flavobacteriales</taxon>
        <taxon>Flavobacteriaceae</taxon>
        <taxon>Nonlabens</taxon>
    </lineage>
</organism>
<protein>
    <recommendedName>
        <fullName evidence="4">Outer membrane protein with beta-barrel domain</fullName>
    </recommendedName>
</protein>
<dbReference type="AlphaFoldDB" id="A0A2S6IQK7"/>